<dbReference type="CDD" id="cd16655">
    <property type="entry name" value="RING-Ubox_WDSUB1-like"/>
    <property type="match status" value="1"/>
</dbReference>
<evidence type="ECO:0000259" key="5">
    <source>
        <dbReference type="PROSITE" id="PS51698"/>
    </source>
</evidence>
<dbReference type="SUPFAM" id="SSF48371">
    <property type="entry name" value="ARM repeat"/>
    <property type="match status" value="1"/>
</dbReference>
<dbReference type="GO" id="GO:0061630">
    <property type="term" value="F:ubiquitin protein ligase activity"/>
    <property type="evidence" value="ECO:0007669"/>
    <property type="project" value="UniProtKB-EC"/>
</dbReference>
<dbReference type="PANTHER" id="PTHR23315">
    <property type="entry name" value="U BOX DOMAIN-CONTAINING"/>
    <property type="match status" value="1"/>
</dbReference>
<dbReference type="AlphaFoldDB" id="A0A813HGW2"/>
<evidence type="ECO:0000256" key="4">
    <source>
        <dbReference type="SAM" id="Coils"/>
    </source>
</evidence>
<dbReference type="EMBL" id="CAJNNW010029100">
    <property type="protein sequence ID" value="CAE8699022.1"/>
    <property type="molecule type" value="Genomic_DNA"/>
</dbReference>
<dbReference type="SUPFAM" id="SSF57850">
    <property type="entry name" value="RING/U-box"/>
    <property type="match status" value="1"/>
</dbReference>
<comment type="caution">
    <text evidence="6">The sequence shown here is derived from an EMBL/GenBank/DDBJ whole genome shotgun (WGS) entry which is preliminary data.</text>
</comment>
<protein>
    <recommendedName>
        <fullName evidence="2">RING-type E3 ubiquitin transferase</fullName>
        <ecNumber evidence="2">2.3.2.27</ecNumber>
    </recommendedName>
</protein>
<dbReference type="OrthoDB" id="29145at2759"/>
<comment type="catalytic activity">
    <reaction evidence="1">
        <text>S-ubiquitinyl-[E2 ubiquitin-conjugating enzyme]-L-cysteine + [acceptor protein]-L-lysine = [E2 ubiquitin-conjugating enzyme]-L-cysteine + N(6)-ubiquitinyl-[acceptor protein]-L-lysine.</text>
        <dbReference type="EC" id="2.3.2.27"/>
    </reaction>
</comment>
<dbReference type="EMBL" id="CAJNNV010031544">
    <property type="protein sequence ID" value="CAE8636750.1"/>
    <property type="molecule type" value="Genomic_DNA"/>
</dbReference>
<dbReference type="SMART" id="SM00185">
    <property type="entry name" value="ARM"/>
    <property type="match status" value="4"/>
</dbReference>
<dbReference type="SMART" id="SM00504">
    <property type="entry name" value="Ubox"/>
    <property type="match status" value="1"/>
</dbReference>
<dbReference type="InterPro" id="IPR003613">
    <property type="entry name" value="Ubox_domain"/>
</dbReference>
<organism evidence="6 8">
    <name type="scientific">Polarella glacialis</name>
    <name type="common">Dinoflagellate</name>
    <dbReference type="NCBI Taxonomy" id="89957"/>
    <lineage>
        <taxon>Eukaryota</taxon>
        <taxon>Sar</taxon>
        <taxon>Alveolata</taxon>
        <taxon>Dinophyceae</taxon>
        <taxon>Suessiales</taxon>
        <taxon>Suessiaceae</taxon>
        <taxon>Polarella</taxon>
    </lineage>
</organism>
<feature type="coiled-coil region" evidence="4">
    <location>
        <begin position="133"/>
        <end position="195"/>
    </location>
</feature>
<evidence type="ECO:0000313" key="7">
    <source>
        <dbReference type="EMBL" id="CAE8699022.1"/>
    </source>
</evidence>
<dbReference type="InterPro" id="IPR016024">
    <property type="entry name" value="ARM-type_fold"/>
</dbReference>
<feature type="repeat" description="ARM" evidence="3">
    <location>
        <begin position="653"/>
        <end position="695"/>
    </location>
</feature>
<feature type="domain" description="U-box" evidence="5">
    <location>
        <begin position="40"/>
        <end position="119"/>
    </location>
</feature>
<dbReference type="InterPro" id="IPR011989">
    <property type="entry name" value="ARM-like"/>
</dbReference>
<dbReference type="InterPro" id="IPR000225">
    <property type="entry name" value="Armadillo"/>
</dbReference>
<keyword evidence="4" id="KW-0175">Coiled coil</keyword>
<evidence type="ECO:0000313" key="8">
    <source>
        <dbReference type="Proteomes" id="UP000654075"/>
    </source>
</evidence>
<name>A0A813HGW2_POLGL</name>
<dbReference type="Gene3D" id="3.30.40.10">
    <property type="entry name" value="Zinc/RING finger domain, C3HC4 (zinc finger)"/>
    <property type="match status" value="1"/>
</dbReference>
<evidence type="ECO:0000256" key="2">
    <source>
        <dbReference type="ARBA" id="ARBA00012483"/>
    </source>
</evidence>
<feature type="coiled-coil region" evidence="4">
    <location>
        <begin position="224"/>
        <end position="303"/>
    </location>
</feature>
<dbReference type="Pfam" id="PF00514">
    <property type="entry name" value="Arm"/>
    <property type="match status" value="1"/>
</dbReference>
<keyword evidence="8" id="KW-1185">Reference proteome</keyword>
<dbReference type="Proteomes" id="UP000654075">
    <property type="component" value="Unassembled WGS sequence"/>
</dbReference>
<evidence type="ECO:0000313" key="6">
    <source>
        <dbReference type="EMBL" id="CAE8636750.1"/>
    </source>
</evidence>
<dbReference type="GO" id="GO:0016567">
    <property type="term" value="P:protein ubiquitination"/>
    <property type="evidence" value="ECO:0007669"/>
    <property type="project" value="InterPro"/>
</dbReference>
<dbReference type="PANTHER" id="PTHR23315:SF7">
    <property type="entry name" value="U-BOX DOMAIN-CONTAINING PROTEIN 4"/>
    <property type="match status" value="1"/>
</dbReference>
<evidence type="ECO:0000256" key="1">
    <source>
        <dbReference type="ARBA" id="ARBA00000900"/>
    </source>
</evidence>
<sequence length="843" mass="92822">MALPARDPEELGQNWGKGLARCFSVCEGFLDEETSMRLLPIPDSFVCPISADVMRDPVATADGCIYEREYIEQWIREKRQRRQAVISPSTGVELVSQQLMPVDALKKAIETYVANRPELHNSFGQRRSVQQAAQLLQEELLDKQVRHNSIEDELTRLQKQMKDKDCHITEVEVQSQSLSEELERVRAELTERDDRDRSFRKEVDEMRQKHQCSHQAVSDLRSQLVRSQNRSDELELVRAELTEKDEQDRLFRKEVDEVLQKHRCSQQEVSELRSKLASAEANCNQLSSELVFARDAAACLKEELLSSRSVVPAAQPLEEQQQEQEEAASQSGQSDFASCPIEAELLSEPSSQSHSVFLVGQYAEIHGLWSRPDLGNAIGRLLEFDNGSGRWRLLLDTGEYIIIKPESMTHHDVPQGMRPMQFLRPGPSGASVTSRLVTSFMSFMSMTTMSPQLCDATQECEYIGALAHELFGNGAAVQEFLLLGCLEDLIDSLGSESQVVQELAAFALRLVGSGELIVEESGAILRLVNLLFESSCSKVQNEATMTLTSLCYGVPGCRQDILEELDPHKLTLLLVPGGANGQSVQGLAARLCGVLSHGNPPIRDALVKAGVVPQIVALLQCAPSTASHGAFALGSLLIPPACENLRRSIVAANAIPSLVGLLQSEFFQVRDHALCALGFLARDSPTNQLAIATAGTGALPAMATLMRIHAPTASVLRDLINDNANVQGMALEAGLLQSAMCCLEDNRVARYYLNSVTEPSSPDVVHVIQVLMVRAQVSEQSATIEQAINILRSGGLESKTLVCHVLWALLSSQVSSHFGFKDQIIQVGASLGLQRMLWQHCCR</sequence>
<proteinExistence type="predicted"/>
<dbReference type="PROSITE" id="PS51698">
    <property type="entry name" value="U_BOX"/>
    <property type="match status" value="1"/>
</dbReference>
<dbReference type="Pfam" id="PF04564">
    <property type="entry name" value="U-box"/>
    <property type="match status" value="1"/>
</dbReference>
<dbReference type="Proteomes" id="UP000626109">
    <property type="component" value="Unassembled WGS sequence"/>
</dbReference>
<dbReference type="PROSITE" id="PS50176">
    <property type="entry name" value="ARM_REPEAT"/>
    <property type="match status" value="1"/>
</dbReference>
<dbReference type="Gene3D" id="1.25.10.10">
    <property type="entry name" value="Leucine-rich Repeat Variant"/>
    <property type="match status" value="2"/>
</dbReference>
<gene>
    <name evidence="6" type="ORF">PGLA1383_LOCUS52157</name>
    <name evidence="7" type="ORF">PGLA2088_LOCUS30982</name>
</gene>
<reference evidence="6" key="1">
    <citation type="submission" date="2021-02" db="EMBL/GenBank/DDBJ databases">
        <authorList>
            <person name="Dougan E. K."/>
            <person name="Rhodes N."/>
            <person name="Thang M."/>
            <person name="Chan C."/>
        </authorList>
    </citation>
    <scope>NUCLEOTIDE SEQUENCE</scope>
</reference>
<dbReference type="EC" id="2.3.2.27" evidence="2"/>
<accession>A0A813HGW2</accession>
<evidence type="ECO:0000256" key="3">
    <source>
        <dbReference type="PROSITE-ProRule" id="PRU00259"/>
    </source>
</evidence>
<dbReference type="InterPro" id="IPR013083">
    <property type="entry name" value="Znf_RING/FYVE/PHD"/>
</dbReference>